<protein>
    <submittedName>
        <fullName evidence="1">Uncharacterized protein</fullName>
    </submittedName>
</protein>
<dbReference type="AlphaFoldDB" id="A0A3B0AB07"/>
<gene>
    <name evidence="1" type="ORF">D7193_03265</name>
</gene>
<reference evidence="1 2" key="1">
    <citation type="journal article" date="2015" name="Int. J. Syst. Evol. Microbiol.">
        <title>Micromonospora costi sp. nov., isolated from a leaf of Costus speciosus.</title>
        <authorList>
            <person name="Thawai C."/>
        </authorList>
    </citation>
    <scope>NUCLEOTIDE SEQUENCE [LARGE SCALE GENOMIC DNA]</scope>
    <source>
        <strain evidence="1 2">CS1-12</strain>
    </source>
</reference>
<dbReference type="RefSeq" id="WP_120777868.1">
    <property type="nucleotide sequence ID" value="NZ_JBHLUP010000009.1"/>
</dbReference>
<keyword evidence="2" id="KW-1185">Reference proteome</keyword>
<evidence type="ECO:0000313" key="1">
    <source>
        <dbReference type="EMBL" id="RKN57679.1"/>
    </source>
</evidence>
<dbReference type="EMBL" id="RBAN01000001">
    <property type="protein sequence ID" value="RKN57679.1"/>
    <property type="molecule type" value="Genomic_DNA"/>
</dbReference>
<sequence>MPSDPTAAVRRELLVRQLETWLPGALHRSRRATLALAYAHDDAGSADAALGVVAEYADRLRGRRLTVLVLAGEAADLPARLGPVEAGLPADVAVHLVPGDPGRLPVAVKAAGAAGAPLFSYVDLSAPGPIPPASESGGGAGGPDPAVLRAAAGGRPAELLLCAGGDARAGLGAAGFPLVTEVDLVPGGGRPASRIAFGTGSDRSLEAFKDALWAVDEFAGVRYRDPADPAGRLLDIALDPEPGPLRRELLAELTRSGPRTVTELRRYALTSTVYRSSDAVRALTGLLAAGSVTRDPVAGRLGGDVVITAAVTA</sequence>
<accession>A0A3B0AB07</accession>
<name>A0A3B0AB07_9ACTN</name>
<comment type="caution">
    <text evidence="1">The sequence shown here is derived from an EMBL/GenBank/DDBJ whole genome shotgun (WGS) entry which is preliminary data.</text>
</comment>
<proteinExistence type="predicted"/>
<dbReference type="OrthoDB" id="3619957at2"/>
<dbReference type="Proteomes" id="UP000279968">
    <property type="component" value="Unassembled WGS sequence"/>
</dbReference>
<evidence type="ECO:0000313" key="2">
    <source>
        <dbReference type="Proteomes" id="UP000279968"/>
    </source>
</evidence>
<organism evidence="1 2">
    <name type="scientific">Micromonospora costi</name>
    <dbReference type="NCBI Taxonomy" id="1530042"/>
    <lineage>
        <taxon>Bacteria</taxon>
        <taxon>Bacillati</taxon>
        <taxon>Actinomycetota</taxon>
        <taxon>Actinomycetes</taxon>
        <taxon>Micromonosporales</taxon>
        <taxon>Micromonosporaceae</taxon>
        <taxon>Micromonospora</taxon>
    </lineage>
</organism>